<feature type="region of interest" description="Disordered" evidence="1">
    <location>
        <begin position="1"/>
        <end position="25"/>
    </location>
</feature>
<dbReference type="Proteomes" id="UP001597459">
    <property type="component" value="Unassembled WGS sequence"/>
</dbReference>
<sequence length="156" mass="17569">MNSEIPNNGGKFPKDKKATKKKKKITKPKSCISIDEAKELEKQWCCDRAEHLQKCLGHEDAREFWWPLEELEQYIKYVKRKSKKMGIENPGIRAYFGAYPKDKCSHGVGKSTLFFAPTGVPAGSAGKDGAIDQRENNYGIDPFNNGSAGDPPRRYS</sequence>
<dbReference type="EMBL" id="JBHULX010000048">
    <property type="protein sequence ID" value="MFD2593437.1"/>
    <property type="molecule type" value="Genomic_DNA"/>
</dbReference>
<evidence type="ECO:0000256" key="1">
    <source>
        <dbReference type="SAM" id="MobiDB-lite"/>
    </source>
</evidence>
<gene>
    <name evidence="2" type="ORF">ACFSTE_21550</name>
</gene>
<dbReference type="RefSeq" id="WP_378254158.1">
    <property type="nucleotide sequence ID" value="NZ_JBHSJV010000001.1"/>
</dbReference>
<evidence type="ECO:0000313" key="2">
    <source>
        <dbReference type="EMBL" id="MFD2593437.1"/>
    </source>
</evidence>
<name>A0ABW5ND09_9FLAO</name>
<reference evidence="3" key="1">
    <citation type="journal article" date="2019" name="Int. J. Syst. Evol. Microbiol.">
        <title>The Global Catalogue of Microorganisms (GCM) 10K type strain sequencing project: providing services to taxonomists for standard genome sequencing and annotation.</title>
        <authorList>
            <consortium name="The Broad Institute Genomics Platform"/>
            <consortium name="The Broad Institute Genome Sequencing Center for Infectious Disease"/>
            <person name="Wu L."/>
            <person name="Ma J."/>
        </authorList>
    </citation>
    <scope>NUCLEOTIDE SEQUENCE [LARGE SCALE GENOMIC DNA]</scope>
    <source>
        <strain evidence="3">KCTC 42423</strain>
    </source>
</reference>
<accession>A0ABW5ND09</accession>
<keyword evidence="3" id="KW-1185">Reference proteome</keyword>
<comment type="caution">
    <text evidence="2">The sequence shown here is derived from an EMBL/GenBank/DDBJ whole genome shotgun (WGS) entry which is preliminary data.</text>
</comment>
<protein>
    <submittedName>
        <fullName evidence="2">Uncharacterized protein</fullName>
    </submittedName>
</protein>
<feature type="region of interest" description="Disordered" evidence="1">
    <location>
        <begin position="125"/>
        <end position="156"/>
    </location>
</feature>
<evidence type="ECO:0000313" key="3">
    <source>
        <dbReference type="Proteomes" id="UP001597459"/>
    </source>
</evidence>
<organism evidence="2 3">
    <name type="scientific">Aquimarina hainanensis</name>
    <dbReference type="NCBI Taxonomy" id="1578017"/>
    <lineage>
        <taxon>Bacteria</taxon>
        <taxon>Pseudomonadati</taxon>
        <taxon>Bacteroidota</taxon>
        <taxon>Flavobacteriia</taxon>
        <taxon>Flavobacteriales</taxon>
        <taxon>Flavobacteriaceae</taxon>
        <taxon>Aquimarina</taxon>
    </lineage>
</organism>
<proteinExistence type="predicted"/>